<dbReference type="CDD" id="cd06170">
    <property type="entry name" value="LuxR_C_like"/>
    <property type="match status" value="1"/>
</dbReference>
<dbReference type="PRINTS" id="PR00038">
    <property type="entry name" value="HTHLUXR"/>
</dbReference>
<dbReference type="GO" id="GO:0003677">
    <property type="term" value="F:DNA binding"/>
    <property type="evidence" value="ECO:0007669"/>
    <property type="project" value="UniProtKB-KW"/>
</dbReference>
<dbReference type="GO" id="GO:0000160">
    <property type="term" value="P:phosphorelay signal transduction system"/>
    <property type="evidence" value="ECO:0007669"/>
    <property type="project" value="InterPro"/>
</dbReference>
<dbReference type="InterPro" id="IPR011006">
    <property type="entry name" value="CheY-like_superfamily"/>
</dbReference>
<evidence type="ECO:0000313" key="6">
    <source>
        <dbReference type="EMBL" id="KOF01735.1"/>
    </source>
</evidence>
<dbReference type="CDD" id="cd17535">
    <property type="entry name" value="REC_NarL-like"/>
    <property type="match status" value="1"/>
</dbReference>
<accession>A0A0L8AHW7</accession>
<evidence type="ECO:0000259" key="5">
    <source>
        <dbReference type="PROSITE" id="PS50110"/>
    </source>
</evidence>
<evidence type="ECO:0000256" key="1">
    <source>
        <dbReference type="ARBA" id="ARBA00022553"/>
    </source>
</evidence>
<dbReference type="Pfam" id="PF00196">
    <property type="entry name" value="GerE"/>
    <property type="match status" value="1"/>
</dbReference>
<feature type="domain" description="Response regulatory" evidence="5">
    <location>
        <begin position="5"/>
        <end position="123"/>
    </location>
</feature>
<dbReference type="SUPFAM" id="SSF52172">
    <property type="entry name" value="CheY-like"/>
    <property type="match status" value="1"/>
</dbReference>
<dbReference type="InterPro" id="IPR058245">
    <property type="entry name" value="NreC/VraR/RcsB-like_REC"/>
</dbReference>
<dbReference type="SMART" id="SM00448">
    <property type="entry name" value="REC"/>
    <property type="match status" value="1"/>
</dbReference>
<dbReference type="PROSITE" id="PS50110">
    <property type="entry name" value="RESPONSE_REGULATORY"/>
    <property type="match status" value="1"/>
</dbReference>
<evidence type="ECO:0000313" key="7">
    <source>
        <dbReference type="Proteomes" id="UP000036908"/>
    </source>
</evidence>
<keyword evidence="1 3" id="KW-0597">Phosphoprotein</keyword>
<reference evidence="7" key="1">
    <citation type="submission" date="2014-11" db="EMBL/GenBank/DDBJ databases">
        <title>Genome sequencing of Roseivirga sp. D-25.</title>
        <authorList>
            <person name="Selvaratnam C."/>
            <person name="Thevarajoo S."/>
            <person name="Goh K.M."/>
            <person name="Eee R."/>
            <person name="Chan K.-G."/>
            <person name="Chong C.S."/>
        </authorList>
    </citation>
    <scope>NUCLEOTIDE SEQUENCE [LARGE SCALE GENOMIC DNA]</scope>
    <source>
        <strain evidence="7">D-25</strain>
    </source>
</reference>
<gene>
    <name evidence="6" type="ORF">OB69_15405</name>
</gene>
<name>A0A0L8AHW7_9BACT</name>
<evidence type="ECO:0000259" key="4">
    <source>
        <dbReference type="PROSITE" id="PS50043"/>
    </source>
</evidence>
<dbReference type="Proteomes" id="UP000036908">
    <property type="component" value="Unassembled WGS sequence"/>
</dbReference>
<keyword evidence="7" id="KW-1185">Reference proteome</keyword>
<dbReference type="RefSeq" id="WP_053224638.1">
    <property type="nucleotide sequence ID" value="NZ_JSVA01000018.1"/>
</dbReference>
<evidence type="ECO:0000256" key="2">
    <source>
        <dbReference type="ARBA" id="ARBA00023125"/>
    </source>
</evidence>
<dbReference type="InterPro" id="IPR001789">
    <property type="entry name" value="Sig_transdc_resp-reg_receiver"/>
</dbReference>
<proteinExistence type="predicted"/>
<dbReference type="SUPFAM" id="SSF46894">
    <property type="entry name" value="C-terminal effector domain of the bipartite response regulators"/>
    <property type="match status" value="1"/>
</dbReference>
<dbReference type="PATRIC" id="fig|1566026.4.peg.1401"/>
<feature type="modified residue" description="4-aspartylphosphate" evidence="3">
    <location>
        <position position="57"/>
    </location>
</feature>
<evidence type="ECO:0000256" key="3">
    <source>
        <dbReference type="PROSITE-ProRule" id="PRU00169"/>
    </source>
</evidence>
<dbReference type="InterPro" id="IPR016032">
    <property type="entry name" value="Sig_transdc_resp-reg_C-effctor"/>
</dbReference>
<dbReference type="Pfam" id="PF00072">
    <property type="entry name" value="Response_reg"/>
    <property type="match status" value="1"/>
</dbReference>
<comment type="caution">
    <text evidence="6">The sequence shown here is derived from an EMBL/GenBank/DDBJ whole genome shotgun (WGS) entry which is preliminary data.</text>
</comment>
<keyword evidence="2" id="KW-0238">DNA-binding</keyword>
<dbReference type="InterPro" id="IPR000792">
    <property type="entry name" value="Tscrpt_reg_LuxR_C"/>
</dbReference>
<dbReference type="InterPro" id="IPR039420">
    <property type="entry name" value="WalR-like"/>
</dbReference>
<dbReference type="GO" id="GO:0006355">
    <property type="term" value="P:regulation of DNA-templated transcription"/>
    <property type="evidence" value="ECO:0007669"/>
    <property type="project" value="InterPro"/>
</dbReference>
<dbReference type="PROSITE" id="PS50043">
    <property type="entry name" value="HTH_LUXR_2"/>
    <property type="match status" value="1"/>
</dbReference>
<dbReference type="OrthoDB" id="9797341at2"/>
<dbReference type="SMART" id="SM00421">
    <property type="entry name" value="HTH_LUXR"/>
    <property type="match status" value="1"/>
</dbReference>
<organism evidence="6 7">
    <name type="scientific">Roseivirga seohaensis subsp. aquiponti</name>
    <dbReference type="NCBI Taxonomy" id="1566026"/>
    <lineage>
        <taxon>Bacteria</taxon>
        <taxon>Pseudomonadati</taxon>
        <taxon>Bacteroidota</taxon>
        <taxon>Cytophagia</taxon>
        <taxon>Cytophagales</taxon>
        <taxon>Roseivirgaceae</taxon>
        <taxon>Roseivirga</taxon>
    </lineage>
</organism>
<protein>
    <submittedName>
        <fullName evidence="6">LuxR family transcriptional regulator</fullName>
    </submittedName>
</protein>
<dbReference type="PANTHER" id="PTHR43214:SF37">
    <property type="entry name" value="TRANSCRIPTIONAL REGULATORY PROTEIN YDFI"/>
    <property type="match status" value="1"/>
</dbReference>
<sequence length="220" mass="24932">MKTIKIFLVDDHKMIRDGIKFYLDEDERFEIVGEANNGQEALSMISKNGNFDVLVTDIVMPSMDGIELVKNLIQGATIEFKILALTMLSETQHIKKMLNYGIQGYILKSSGEEEIKRAITEVAAGNTYYSQEVTTIIMNNLRGDKTRGSRMAVDIPLTKREREVLHLIVKEYSNQEIADELFISVRTVDAHKRNLLEKTGAKNMAGLAVFALEKRLFDDI</sequence>
<dbReference type="EMBL" id="JSVA01000018">
    <property type="protein sequence ID" value="KOF01735.1"/>
    <property type="molecule type" value="Genomic_DNA"/>
</dbReference>
<dbReference type="PANTHER" id="PTHR43214">
    <property type="entry name" value="TWO-COMPONENT RESPONSE REGULATOR"/>
    <property type="match status" value="1"/>
</dbReference>
<dbReference type="AlphaFoldDB" id="A0A0L8AHW7"/>
<feature type="domain" description="HTH luxR-type" evidence="4">
    <location>
        <begin position="150"/>
        <end position="215"/>
    </location>
</feature>
<dbReference type="Gene3D" id="3.40.50.2300">
    <property type="match status" value="1"/>
</dbReference>